<feature type="domain" description="LiaF transmembrane" evidence="2">
    <location>
        <begin position="14"/>
        <end position="108"/>
    </location>
</feature>
<dbReference type="OrthoDB" id="8776455at2"/>
<evidence type="ECO:0000256" key="1">
    <source>
        <dbReference type="SAM" id="Phobius"/>
    </source>
</evidence>
<keyword evidence="1" id="KW-0472">Membrane</keyword>
<proteinExistence type="predicted"/>
<evidence type="ECO:0000313" key="3">
    <source>
        <dbReference type="EMBL" id="TFW33386.1"/>
    </source>
</evidence>
<name>A0A4Y9T1I4_9BURK</name>
<dbReference type="EMBL" id="SPUM01000041">
    <property type="protein sequence ID" value="TFW33386.1"/>
    <property type="molecule type" value="Genomic_DNA"/>
</dbReference>
<evidence type="ECO:0000313" key="4">
    <source>
        <dbReference type="Proteomes" id="UP000297258"/>
    </source>
</evidence>
<comment type="caution">
    <text evidence="3">The sequence shown here is derived from an EMBL/GenBank/DDBJ whole genome shotgun (WGS) entry which is preliminary data.</text>
</comment>
<feature type="transmembrane region" description="Helical" evidence="1">
    <location>
        <begin position="12"/>
        <end position="33"/>
    </location>
</feature>
<dbReference type="RefSeq" id="WP_135189041.1">
    <property type="nucleotide sequence ID" value="NZ_SPUM01000041.1"/>
</dbReference>
<feature type="transmembrane region" description="Helical" evidence="1">
    <location>
        <begin position="68"/>
        <end position="87"/>
    </location>
</feature>
<evidence type="ECO:0000259" key="2">
    <source>
        <dbReference type="Pfam" id="PF22570"/>
    </source>
</evidence>
<keyword evidence="1" id="KW-1133">Transmembrane helix</keyword>
<dbReference type="Proteomes" id="UP000297258">
    <property type="component" value="Unassembled WGS sequence"/>
</dbReference>
<keyword evidence="4" id="KW-1185">Reference proteome</keyword>
<keyword evidence="1" id="KW-0812">Transmembrane</keyword>
<dbReference type="InterPro" id="IPR054331">
    <property type="entry name" value="LiaF_TM"/>
</dbReference>
<gene>
    <name evidence="3" type="ORF">E4O92_06975</name>
</gene>
<accession>A0A4Y9T1I4</accession>
<organism evidence="3 4">
    <name type="scientific">Massilia horti</name>
    <dbReference type="NCBI Taxonomy" id="2562153"/>
    <lineage>
        <taxon>Bacteria</taxon>
        <taxon>Pseudomonadati</taxon>
        <taxon>Pseudomonadota</taxon>
        <taxon>Betaproteobacteria</taxon>
        <taxon>Burkholderiales</taxon>
        <taxon>Oxalobacteraceae</taxon>
        <taxon>Telluria group</taxon>
        <taxon>Massilia</taxon>
    </lineage>
</organism>
<sequence>MDIDDSYHWRRQLVWGLVLVVIGVLVLLDRLGIADLWNWWHYLPLLLVVIGINRTIGYPTAGDFAGGLWLALIGIWLFATLEGMFGLNFRNSWPIVIIISGLAVAIKPIMARHFRSRQQVHHEKP</sequence>
<feature type="transmembrane region" description="Helical" evidence="1">
    <location>
        <begin position="93"/>
        <end position="110"/>
    </location>
</feature>
<dbReference type="AlphaFoldDB" id="A0A4Y9T1I4"/>
<dbReference type="Pfam" id="PF22570">
    <property type="entry name" value="LiaF-TM"/>
    <property type="match status" value="1"/>
</dbReference>
<protein>
    <recommendedName>
        <fullName evidence="2">LiaF transmembrane domain-containing protein</fullName>
    </recommendedName>
</protein>
<feature type="transmembrane region" description="Helical" evidence="1">
    <location>
        <begin position="39"/>
        <end position="56"/>
    </location>
</feature>
<reference evidence="3 4" key="1">
    <citation type="submission" date="2019-03" db="EMBL/GenBank/DDBJ databases">
        <title>Draft genome of Massilia hortus sp. nov., a novel bacterial species of the Oxalobacteraceae family.</title>
        <authorList>
            <person name="Peta V."/>
            <person name="Raths R."/>
            <person name="Bucking H."/>
        </authorList>
    </citation>
    <scope>NUCLEOTIDE SEQUENCE [LARGE SCALE GENOMIC DNA]</scope>
    <source>
        <strain evidence="3 4">ONC3</strain>
    </source>
</reference>